<dbReference type="RefSeq" id="WP_377719611.1">
    <property type="nucleotide sequence ID" value="NZ_JBHSAM010000028.1"/>
</dbReference>
<keyword evidence="2" id="KW-1185">Reference proteome</keyword>
<dbReference type="EMBL" id="JBHSAM010000028">
    <property type="protein sequence ID" value="MFC4100965.1"/>
    <property type="molecule type" value="Genomic_DNA"/>
</dbReference>
<sequence>MGDRRKYAAAGIGLWLAAFSLQGCGEQPLVEKEPKELLQLSVSGLSGVDAYRFTGQSGVKTGGRVTDIVRFGGEVKHHDQIRLEAASVKQAQHYTVRDPMAYLSQVQVETRRTEVKQESSNARTTVLLMRGDPELARKRWVHTLKAAFEDAVNSGVRRLQRTNGGGVLPPKTEAEVRVSRKQMDEMLRSLAVDTTYRLVIDRKKLLPGKLTEDTVLHYTREGKAYSESRQLTLEIKPDSRR</sequence>
<name>A0ABV8K4L9_9BACL</name>
<dbReference type="PROSITE" id="PS51257">
    <property type="entry name" value="PROKAR_LIPOPROTEIN"/>
    <property type="match status" value="1"/>
</dbReference>
<proteinExistence type="predicted"/>
<organism evidence="1 2">
    <name type="scientific">Paenibacillus xanthanilyticus</name>
    <dbReference type="NCBI Taxonomy" id="1783531"/>
    <lineage>
        <taxon>Bacteria</taxon>
        <taxon>Bacillati</taxon>
        <taxon>Bacillota</taxon>
        <taxon>Bacilli</taxon>
        <taxon>Bacillales</taxon>
        <taxon>Paenibacillaceae</taxon>
        <taxon>Paenibacillus</taxon>
    </lineage>
</organism>
<dbReference type="Proteomes" id="UP001595715">
    <property type="component" value="Unassembled WGS sequence"/>
</dbReference>
<comment type="caution">
    <text evidence="1">The sequence shown here is derived from an EMBL/GenBank/DDBJ whole genome shotgun (WGS) entry which is preliminary data.</text>
</comment>
<evidence type="ECO:0008006" key="3">
    <source>
        <dbReference type="Google" id="ProtNLM"/>
    </source>
</evidence>
<protein>
    <recommendedName>
        <fullName evidence="3">DUF3221 domain-containing protein</fullName>
    </recommendedName>
</protein>
<evidence type="ECO:0000313" key="2">
    <source>
        <dbReference type="Proteomes" id="UP001595715"/>
    </source>
</evidence>
<evidence type="ECO:0000313" key="1">
    <source>
        <dbReference type="EMBL" id="MFC4100965.1"/>
    </source>
</evidence>
<accession>A0ABV8K4L9</accession>
<gene>
    <name evidence="1" type="ORF">ACFOZ8_15100</name>
</gene>
<reference evidence="2" key="1">
    <citation type="journal article" date="2019" name="Int. J. Syst. Evol. Microbiol.">
        <title>The Global Catalogue of Microorganisms (GCM) 10K type strain sequencing project: providing services to taxonomists for standard genome sequencing and annotation.</title>
        <authorList>
            <consortium name="The Broad Institute Genomics Platform"/>
            <consortium name="The Broad Institute Genome Sequencing Center for Infectious Disease"/>
            <person name="Wu L."/>
            <person name="Ma J."/>
        </authorList>
    </citation>
    <scope>NUCLEOTIDE SEQUENCE [LARGE SCALE GENOMIC DNA]</scope>
    <source>
        <strain evidence="2">IBRC-M 10987</strain>
    </source>
</reference>